<keyword evidence="2" id="KW-1185">Reference proteome</keyword>
<dbReference type="EMBL" id="VRTS01000016">
    <property type="protein sequence ID" value="TXK59068.1"/>
    <property type="molecule type" value="Genomic_DNA"/>
</dbReference>
<dbReference type="InterPro" id="IPR007827">
    <property type="entry name" value="DUF705"/>
</dbReference>
<proteinExistence type="predicted"/>
<dbReference type="SUPFAM" id="SSF56784">
    <property type="entry name" value="HAD-like"/>
    <property type="match status" value="1"/>
</dbReference>
<evidence type="ECO:0000313" key="2">
    <source>
        <dbReference type="Proteomes" id="UP000321248"/>
    </source>
</evidence>
<reference evidence="1 2" key="1">
    <citation type="submission" date="2019-08" db="EMBL/GenBank/DDBJ databases">
        <authorList>
            <person name="Karlyshev A.V."/>
        </authorList>
    </citation>
    <scope>NUCLEOTIDE SEQUENCE [LARGE SCALE GENOMIC DNA]</scope>
    <source>
        <strain evidence="1 2">Alg18-2.2</strain>
    </source>
</reference>
<gene>
    <name evidence="1" type="ORF">FU658_14075</name>
</gene>
<comment type="caution">
    <text evidence="1">The sequence shown here is derived from an EMBL/GenBank/DDBJ whole genome shotgun (WGS) entry which is preliminary data.</text>
</comment>
<dbReference type="AlphaFoldDB" id="A0A5C8KI34"/>
<evidence type="ECO:0000313" key="1">
    <source>
        <dbReference type="EMBL" id="TXK59068.1"/>
    </source>
</evidence>
<dbReference type="OrthoDB" id="517203at2"/>
<dbReference type="Proteomes" id="UP000321248">
    <property type="component" value="Unassembled WGS sequence"/>
</dbReference>
<dbReference type="InterPro" id="IPR036412">
    <property type="entry name" value="HAD-like_sf"/>
</dbReference>
<name>A0A5C8KI34_9GAMM</name>
<dbReference type="RefSeq" id="WP_147892656.1">
    <property type="nucleotide sequence ID" value="NZ_VRTS01000016.1"/>
</dbReference>
<protein>
    <submittedName>
        <fullName evidence="1">DUF705 domain-containing protein</fullName>
    </submittedName>
</protein>
<dbReference type="Pfam" id="PF05152">
    <property type="entry name" value="DUF705"/>
    <property type="match status" value="1"/>
</dbReference>
<accession>A0A5C8KI34</accession>
<organism evidence="1 2">
    <name type="scientific">Alkalisalibacterium limincola</name>
    <dbReference type="NCBI Taxonomy" id="2699169"/>
    <lineage>
        <taxon>Bacteria</taxon>
        <taxon>Pseudomonadati</taxon>
        <taxon>Pseudomonadota</taxon>
        <taxon>Gammaproteobacteria</taxon>
        <taxon>Lysobacterales</taxon>
        <taxon>Lysobacteraceae</taxon>
        <taxon>Alkalisalibacterium</taxon>
    </lineage>
</organism>
<sequence length="99" mass="11092">MKPRVVYVDVDDTLIRSFGTNRMPMASVVSSIRALHEDGAIMYLWSSGGGEYARESAVELGIEDCFVAFLPKPDVYIDDQSFDEWRYCRHVLPGNAADA</sequence>